<organism evidence="5 6">
    <name type="scientific">Candidatus Magasanikbacteria bacterium CG10_big_fil_rev_8_21_14_0_10_43_6</name>
    <dbReference type="NCBI Taxonomy" id="1974650"/>
    <lineage>
        <taxon>Bacteria</taxon>
        <taxon>Candidatus Magasanikiibacteriota</taxon>
    </lineage>
</organism>
<feature type="transmembrane region" description="Helical" evidence="4">
    <location>
        <begin position="430"/>
        <end position="452"/>
    </location>
</feature>
<sequence>MKKRFQQWYENVVDLLPFSILAIGTVLLPLFFLPFTRDSVNLSKELFLFIITAIALLSWFLRISRSKKIRIRRTILDIPLLLFLVFIGMSFLFSTSATASFFGFTHQFVLHILAILPAVIWTWLLIQEVRTPQRWHVCLMAFLLGGIGALVMFLFGSSALLHGVFTPLHLSFVGFNTVSTLNSVFGVYMVLLALVALGLILKKESSLWAYIIPTVTLVLSVWGMFRIGFVVLWVLFATGLLLLLLFGWFAVERIRTSVLSLVLFLCIASVLLAVLGSPASLKLQLPAEVTLGIATSWDITKQTLLSGVTSFLFGSGPGTFVYDFSAFRPALFNTSELVSGVRFYVPFNTFFSFAAEFGLLGVVSFLVLVLIILGAILTSWKELSVTRFQQIARLMSHTRLVSLDGFIISIAWVISTIGMGIAFYDMTLWWLWWWLLGMSIVGLSSGASTLIHEKTYALKLSAQYALLVSFGIVVVTTVMIIFGAFGVRFYAAEVWFTKAQQADIRTSQQYIEQAVSQRPQYAPYHTALARVHLQYARIETEKSVRSDDVVAERLALAVNQAKIAAEIAPHDVEVWDTLAFMYMNARTFAPDANGWAEEALIKAIQLEPTNATLYWRLGNVYAFQEKFDEAEKAYTNAVTLKPNYVAAYMNLGDLYEKEENIDDAIVAYQLALAEAPTQTDVLYHLGRLFFNRGEEGDIALAEQAWTIAVEQNPNYSNALYSLGLLHENKGDLSTAVSFFQKVRELNPNNNDVKQKIQQLLGR</sequence>
<dbReference type="AlphaFoldDB" id="A0A2M6W067"/>
<feature type="transmembrane region" description="Helical" evidence="4">
    <location>
        <begin position="258"/>
        <end position="276"/>
    </location>
</feature>
<feature type="transmembrane region" description="Helical" evidence="4">
    <location>
        <begin position="401"/>
        <end position="424"/>
    </location>
</feature>
<dbReference type="PROSITE" id="PS50005">
    <property type="entry name" value="TPR"/>
    <property type="match status" value="3"/>
</dbReference>
<evidence type="ECO:0000256" key="4">
    <source>
        <dbReference type="SAM" id="Phobius"/>
    </source>
</evidence>
<evidence type="ECO:0000256" key="1">
    <source>
        <dbReference type="ARBA" id="ARBA00022737"/>
    </source>
</evidence>
<feature type="transmembrane region" description="Helical" evidence="4">
    <location>
        <begin position="12"/>
        <end position="34"/>
    </location>
</feature>
<feature type="repeat" description="TPR" evidence="3">
    <location>
        <begin position="611"/>
        <end position="644"/>
    </location>
</feature>
<keyword evidence="1" id="KW-0677">Repeat</keyword>
<feature type="transmembrane region" description="Helical" evidence="4">
    <location>
        <begin position="181"/>
        <end position="200"/>
    </location>
</feature>
<feature type="repeat" description="TPR" evidence="3">
    <location>
        <begin position="716"/>
        <end position="749"/>
    </location>
</feature>
<dbReference type="SUPFAM" id="SSF48452">
    <property type="entry name" value="TPR-like"/>
    <property type="match status" value="1"/>
</dbReference>
<feature type="transmembrane region" description="Helical" evidence="4">
    <location>
        <begin position="207"/>
        <end position="225"/>
    </location>
</feature>
<gene>
    <name evidence="5" type="ORF">COU33_04415</name>
</gene>
<dbReference type="InterPro" id="IPR051685">
    <property type="entry name" value="Ycf3/AcsC/BcsC/TPR_MFPF"/>
</dbReference>
<dbReference type="Gene3D" id="1.25.40.10">
    <property type="entry name" value="Tetratricopeptide repeat domain"/>
    <property type="match status" value="2"/>
</dbReference>
<dbReference type="PROSITE" id="PS50293">
    <property type="entry name" value="TPR_REGION"/>
    <property type="match status" value="2"/>
</dbReference>
<dbReference type="EMBL" id="PFBZ01000190">
    <property type="protein sequence ID" value="PIT86202.1"/>
    <property type="molecule type" value="Genomic_DNA"/>
</dbReference>
<accession>A0A2M6W067</accession>
<keyword evidence="2 3" id="KW-0802">TPR repeat</keyword>
<protein>
    <submittedName>
        <fullName evidence="5">Uncharacterized protein</fullName>
    </submittedName>
</protein>
<dbReference type="InterPro" id="IPR019734">
    <property type="entry name" value="TPR_rpt"/>
</dbReference>
<feature type="transmembrane region" description="Helical" evidence="4">
    <location>
        <begin position="138"/>
        <end position="161"/>
    </location>
</feature>
<dbReference type="Pfam" id="PF13432">
    <property type="entry name" value="TPR_16"/>
    <property type="match status" value="2"/>
</dbReference>
<name>A0A2M6W067_9BACT</name>
<evidence type="ECO:0000313" key="6">
    <source>
        <dbReference type="Proteomes" id="UP000229362"/>
    </source>
</evidence>
<keyword evidence="4" id="KW-0812">Transmembrane</keyword>
<evidence type="ECO:0000313" key="5">
    <source>
        <dbReference type="EMBL" id="PIT86202.1"/>
    </source>
</evidence>
<dbReference type="PANTHER" id="PTHR44943">
    <property type="entry name" value="CELLULOSE SYNTHASE OPERON PROTEIN C"/>
    <property type="match status" value="1"/>
</dbReference>
<keyword evidence="4" id="KW-1133">Transmembrane helix</keyword>
<evidence type="ECO:0000256" key="2">
    <source>
        <dbReference type="ARBA" id="ARBA00022803"/>
    </source>
</evidence>
<feature type="repeat" description="TPR" evidence="3">
    <location>
        <begin position="645"/>
        <end position="678"/>
    </location>
</feature>
<feature type="transmembrane region" description="Helical" evidence="4">
    <location>
        <begin position="108"/>
        <end position="126"/>
    </location>
</feature>
<feature type="transmembrane region" description="Helical" evidence="4">
    <location>
        <begin position="464"/>
        <end position="491"/>
    </location>
</feature>
<evidence type="ECO:0000256" key="3">
    <source>
        <dbReference type="PROSITE-ProRule" id="PRU00339"/>
    </source>
</evidence>
<keyword evidence="4" id="KW-0472">Membrane</keyword>
<feature type="transmembrane region" description="Helical" evidence="4">
    <location>
        <begin position="357"/>
        <end position="380"/>
    </location>
</feature>
<proteinExistence type="predicted"/>
<feature type="transmembrane region" description="Helical" evidence="4">
    <location>
        <begin position="75"/>
        <end position="102"/>
    </location>
</feature>
<dbReference type="SMART" id="SM00671">
    <property type="entry name" value="SEL1"/>
    <property type="match status" value="3"/>
</dbReference>
<feature type="transmembrane region" description="Helical" evidence="4">
    <location>
        <begin position="231"/>
        <end position="251"/>
    </location>
</feature>
<dbReference type="InterPro" id="IPR006597">
    <property type="entry name" value="Sel1-like"/>
</dbReference>
<reference evidence="6" key="1">
    <citation type="submission" date="2017-09" db="EMBL/GenBank/DDBJ databases">
        <title>Depth-based differentiation of microbial function through sediment-hosted aquifers and enrichment of novel symbionts in the deep terrestrial subsurface.</title>
        <authorList>
            <person name="Probst A.J."/>
            <person name="Ladd B."/>
            <person name="Jarett J.K."/>
            <person name="Geller-Mcgrath D.E."/>
            <person name="Sieber C.M.K."/>
            <person name="Emerson J.B."/>
            <person name="Anantharaman K."/>
            <person name="Thomas B.C."/>
            <person name="Malmstrom R."/>
            <person name="Stieglmeier M."/>
            <person name="Klingl A."/>
            <person name="Woyke T."/>
            <person name="Ryan C.M."/>
            <person name="Banfield J.F."/>
        </authorList>
    </citation>
    <scope>NUCLEOTIDE SEQUENCE [LARGE SCALE GENOMIC DNA]</scope>
</reference>
<feature type="transmembrane region" description="Helical" evidence="4">
    <location>
        <begin position="46"/>
        <end position="63"/>
    </location>
</feature>
<dbReference type="InterPro" id="IPR011990">
    <property type="entry name" value="TPR-like_helical_dom_sf"/>
</dbReference>
<dbReference type="PANTHER" id="PTHR44943:SF8">
    <property type="entry name" value="TPR REPEAT-CONTAINING PROTEIN MJ0263"/>
    <property type="match status" value="1"/>
</dbReference>
<dbReference type="SMART" id="SM00028">
    <property type="entry name" value="TPR"/>
    <property type="match status" value="4"/>
</dbReference>
<comment type="caution">
    <text evidence="5">The sequence shown here is derived from an EMBL/GenBank/DDBJ whole genome shotgun (WGS) entry which is preliminary data.</text>
</comment>
<dbReference type="Proteomes" id="UP000229362">
    <property type="component" value="Unassembled WGS sequence"/>
</dbReference>